<keyword evidence="3" id="KW-1185">Reference proteome</keyword>
<evidence type="ECO:0000313" key="2">
    <source>
        <dbReference type="EMBL" id="MFC6882931.1"/>
    </source>
</evidence>
<proteinExistence type="predicted"/>
<feature type="compositionally biased region" description="Low complexity" evidence="1">
    <location>
        <begin position="37"/>
        <end position="75"/>
    </location>
</feature>
<organism evidence="2 3">
    <name type="scientific">Actinomadura yumaensis</name>
    <dbReference type="NCBI Taxonomy" id="111807"/>
    <lineage>
        <taxon>Bacteria</taxon>
        <taxon>Bacillati</taxon>
        <taxon>Actinomycetota</taxon>
        <taxon>Actinomycetes</taxon>
        <taxon>Streptosporangiales</taxon>
        <taxon>Thermomonosporaceae</taxon>
        <taxon>Actinomadura</taxon>
    </lineage>
</organism>
<accession>A0ABW2CM95</accession>
<dbReference type="Proteomes" id="UP001596380">
    <property type="component" value="Unassembled WGS sequence"/>
</dbReference>
<dbReference type="RefSeq" id="WP_160819101.1">
    <property type="nucleotide sequence ID" value="NZ_JBHSXE010000001.1"/>
</dbReference>
<name>A0ABW2CM95_9ACTN</name>
<evidence type="ECO:0000256" key="1">
    <source>
        <dbReference type="SAM" id="MobiDB-lite"/>
    </source>
</evidence>
<protein>
    <submittedName>
        <fullName evidence="2">Uncharacterized protein</fullName>
    </submittedName>
</protein>
<dbReference type="EMBL" id="JBHSXS010000016">
    <property type="protein sequence ID" value="MFC6882931.1"/>
    <property type="molecule type" value="Genomic_DNA"/>
</dbReference>
<feature type="region of interest" description="Disordered" evidence="1">
    <location>
        <begin position="1"/>
        <end position="82"/>
    </location>
</feature>
<evidence type="ECO:0000313" key="3">
    <source>
        <dbReference type="Proteomes" id="UP001596380"/>
    </source>
</evidence>
<sequence length="82" mass="8175">MPHADNSGEQPDQFTDPVVDDVAGTGTRRPALPAPACPLRASRTAGPERTAGPRAAGVPAVPTVPTAPAAPTATRPEPDDGG</sequence>
<gene>
    <name evidence="2" type="ORF">ACFQKB_24465</name>
</gene>
<comment type="caution">
    <text evidence="2">The sequence shown here is derived from an EMBL/GenBank/DDBJ whole genome shotgun (WGS) entry which is preliminary data.</text>
</comment>
<reference evidence="3" key="1">
    <citation type="journal article" date="2019" name="Int. J. Syst. Evol. Microbiol.">
        <title>The Global Catalogue of Microorganisms (GCM) 10K type strain sequencing project: providing services to taxonomists for standard genome sequencing and annotation.</title>
        <authorList>
            <consortium name="The Broad Institute Genomics Platform"/>
            <consortium name="The Broad Institute Genome Sequencing Center for Infectious Disease"/>
            <person name="Wu L."/>
            <person name="Ma J."/>
        </authorList>
    </citation>
    <scope>NUCLEOTIDE SEQUENCE [LARGE SCALE GENOMIC DNA]</scope>
    <source>
        <strain evidence="3">JCM 3369</strain>
    </source>
</reference>